<evidence type="ECO:0000256" key="6">
    <source>
        <dbReference type="SAM" id="Phobius"/>
    </source>
</evidence>
<feature type="transmembrane region" description="Helical" evidence="6">
    <location>
        <begin position="122"/>
        <end position="144"/>
    </location>
</feature>
<accession>A0AAE6QBC4</accession>
<evidence type="ECO:0000313" key="8">
    <source>
        <dbReference type="Proteomes" id="UP000422822"/>
    </source>
</evidence>
<sequence length="230" mass="26075">MFENDILKFFTLLLLEIILGIDNVIFISLAVIKVPLNLRNKVKYIGLALALVMRLIALHAASILLSLNKPIVSLLQLHLSPNNLFMIFGGGFLIYHSISEILDDVFNKTHNKNIHNLRSNPYLVILQLILIDLVFSIDSILTAIGITYNIFIIQLVFIISIILTILFSNQIIKAITTYSNIKTIAVMFVLMLGIILVLDGIHIKISHNYLYFTFIFSILTEIINIIKKVK</sequence>
<feature type="transmembrane region" description="Helical" evidence="6">
    <location>
        <begin position="150"/>
        <end position="172"/>
    </location>
</feature>
<comment type="similarity">
    <text evidence="2">Belongs to the TerC family.</text>
</comment>
<evidence type="ECO:0000256" key="4">
    <source>
        <dbReference type="ARBA" id="ARBA00022989"/>
    </source>
</evidence>
<feature type="transmembrane region" description="Helical" evidence="6">
    <location>
        <begin position="84"/>
        <end position="102"/>
    </location>
</feature>
<proteinExistence type="inferred from homology"/>
<dbReference type="EMBL" id="CP033455">
    <property type="protein sequence ID" value="QGR03456.1"/>
    <property type="molecule type" value="Genomic_DNA"/>
</dbReference>
<keyword evidence="5 6" id="KW-0472">Membrane</keyword>
<dbReference type="Pfam" id="PF03741">
    <property type="entry name" value="TerC"/>
    <property type="match status" value="1"/>
</dbReference>
<gene>
    <name evidence="7" type="ORF">EDL80_02635</name>
</gene>
<dbReference type="PANTHER" id="PTHR30238">
    <property type="entry name" value="MEMBRANE BOUND PREDICTED REDOX MODULATOR"/>
    <property type="match status" value="1"/>
</dbReference>
<reference evidence="7 8" key="1">
    <citation type="submission" date="2018-10" db="EMBL/GenBank/DDBJ databases">
        <title>Propagation and draft genome sequences of three atypical Erhlichia ruminantium isolates.</title>
        <authorList>
            <person name="Liebenberg J."/>
            <person name="Steyn H."/>
            <person name="Josemans A."/>
            <person name="Zweygarth E."/>
        </authorList>
    </citation>
    <scope>NUCLEOTIDE SEQUENCE [LARGE SCALE GENOMIC DNA]</scope>
    <source>
        <strain evidence="7 8">Omatjenne</strain>
    </source>
</reference>
<evidence type="ECO:0000313" key="7">
    <source>
        <dbReference type="EMBL" id="QGR03456.1"/>
    </source>
</evidence>
<evidence type="ECO:0000256" key="5">
    <source>
        <dbReference type="ARBA" id="ARBA00023136"/>
    </source>
</evidence>
<keyword evidence="8" id="KW-1185">Reference proteome</keyword>
<dbReference type="InterPro" id="IPR005496">
    <property type="entry name" value="Integral_membrane_TerC"/>
</dbReference>
<feature type="transmembrane region" description="Helical" evidence="6">
    <location>
        <begin position="44"/>
        <end position="64"/>
    </location>
</feature>
<keyword evidence="4 6" id="KW-1133">Transmembrane helix</keyword>
<protein>
    <submittedName>
        <fullName evidence="7">TerC family protein</fullName>
    </submittedName>
</protein>
<dbReference type="RefSeq" id="WP_158406637.1">
    <property type="nucleotide sequence ID" value="NZ_CP033454.1"/>
</dbReference>
<dbReference type="PANTHER" id="PTHR30238:SF4">
    <property type="entry name" value="SLL1022 PROTEIN"/>
    <property type="match status" value="1"/>
</dbReference>
<feature type="transmembrane region" description="Helical" evidence="6">
    <location>
        <begin position="6"/>
        <end position="32"/>
    </location>
</feature>
<feature type="transmembrane region" description="Helical" evidence="6">
    <location>
        <begin position="209"/>
        <end position="226"/>
    </location>
</feature>
<comment type="subcellular location">
    <subcellularLocation>
        <location evidence="1">Membrane</location>
        <topology evidence="1">Multi-pass membrane protein</topology>
    </subcellularLocation>
</comment>
<evidence type="ECO:0000256" key="1">
    <source>
        <dbReference type="ARBA" id="ARBA00004141"/>
    </source>
</evidence>
<dbReference type="Proteomes" id="UP000422822">
    <property type="component" value="Chromosome"/>
</dbReference>
<keyword evidence="3 6" id="KW-0812">Transmembrane</keyword>
<evidence type="ECO:0000256" key="2">
    <source>
        <dbReference type="ARBA" id="ARBA00007511"/>
    </source>
</evidence>
<dbReference type="AlphaFoldDB" id="A0AAE6QBC4"/>
<dbReference type="GO" id="GO:0016020">
    <property type="term" value="C:membrane"/>
    <property type="evidence" value="ECO:0007669"/>
    <property type="project" value="UniProtKB-SubCell"/>
</dbReference>
<organism evidence="7 8">
    <name type="scientific">Ehrlichia ruminantium</name>
    <name type="common">heartwater rickettsia</name>
    <name type="synonym">Cowdria ruminantium</name>
    <dbReference type="NCBI Taxonomy" id="779"/>
    <lineage>
        <taxon>Bacteria</taxon>
        <taxon>Pseudomonadati</taxon>
        <taxon>Pseudomonadota</taxon>
        <taxon>Alphaproteobacteria</taxon>
        <taxon>Rickettsiales</taxon>
        <taxon>Anaplasmataceae</taxon>
        <taxon>Ehrlichia</taxon>
    </lineage>
</organism>
<evidence type="ECO:0000256" key="3">
    <source>
        <dbReference type="ARBA" id="ARBA00022692"/>
    </source>
</evidence>
<feature type="transmembrane region" description="Helical" evidence="6">
    <location>
        <begin position="184"/>
        <end position="203"/>
    </location>
</feature>
<name>A0AAE6QBC4_EHRRU</name>